<dbReference type="CDD" id="cd06588">
    <property type="entry name" value="PhnB_like"/>
    <property type="match status" value="1"/>
</dbReference>
<sequence>MKLNPYLNFNGNAEEAMTFYKKVFGVDFAGNGMMKMGDLPDADKIPAELHDRVMHVSLPLGDEFLMASDTMPGMGFAYQQGNNSYICISPDTKDEADRLFQELSEGGKVEMPMSQEFYGYFGSFTDRFGTPWMIHFEENSTF</sequence>
<gene>
    <name evidence="2" type="ORF">DQ356_08280</name>
</gene>
<dbReference type="AlphaFoldDB" id="A0A368MXQ2"/>
<reference evidence="2 3" key="1">
    <citation type="submission" date="2018-07" db="EMBL/GenBank/DDBJ databases">
        <title>Chryseobacterium lacus sp. nov., isolated from lake water.</title>
        <authorList>
            <person name="Li C.-M."/>
        </authorList>
    </citation>
    <scope>NUCLEOTIDE SEQUENCE [LARGE SCALE GENOMIC DNA]</scope>
    <source>
        <strain evidence="2 3">YLOS41</strain>
    </source>
</reference>
<dbReference type="RefSeq" id="WP_114304008.1">
    <property type="nucleotide sequence ID" value="NZ_QPIE01000005.1"/>
</dbReference>
<dbReference type="EMBL" id="QPIE01000005">
    <property type="protein sequence ID" value="RCU42796.1"/>
    <property type="molecule type" value="Genomic_DNA"/>
</dbReference>
<dbReference type="PANTHER" id="PTHR33990:SF1">
    <property type="entry name" value="PROTEIN YJDN"/>
    <property type="match status" value="1"/>
</dbReference>
<dbReference type="InterPro" id="IPR028973">
    <property type="entry name" value="PhnB-like"/>
</dbReference>
<dbReference type="PANTHER" id="PTHR33990">
    <property type="entry name" value="PROTEIN YJDN-RELATED"/>
    <property type="match status" value="1"/>
</dbReference>
<keyword evidence="3" id="KW-1185">Reference proteome</keyword>
<name>A0A368MXQ2_9FLAO</name>
<dbReference type="Gene3D" id="3.10.180.10">
    <property type="entry name" value="2,3-Dihydroxybiphenyl 1,2-Dioxygenase, domain 1"/>
    <property type="match status" value="1"/>
</dbReference>
<dbReference type="Proteomes" id="UP000252172">
    <property type="component" value="Unassembled WGS sequence"/>
</dbReference>
<feature type="domain" description="PhnB-like" evidence="1">
    <location>
        <begin position="2"/>
        <end position="134"/>
    </location>
</feature>
<dbReference type="InterPro" id="IPR029068">
    <property type="entry name" value="Glyas_Bleomycin-R_OHBP_Dase"/>
</dbReference>
<dbReference type="SUPFAM" id="SSF54593">
    <property type="entry name" value="Glyoxalase/Bleomycin resistance protein/Dihydroxybiphenyl dioxygenase"/>
    <property type="match status" value="1"/>
</dbReference>
<comment type="caution">
    <text evidence="2">The sequence shown here is derived from an EMBL/GenBank/DDBJ whole genome shotgun (WGS) entry which is preliminary data.</text>
</comment>
<evidence type="ECO:0000313" key="3">
    <source>
        <dbReference type="Proteomes" id="UP000252172"/>
    </source>
</evidence>
<protein>
    <submittedName>
        <fullName evidence="2">VOC family protein</fullName>
    </submittedName>
</protein>
<evidence type="ECO:0000259" key="1">
    <source>
        <dbReference type="Pfam" id="PF06983"/>
    </source>
</evidence>
<accession>A0A368MXQ2</accession>
<organism evidence="2 3">
    <name type="scientific">Chryseobacterium lacus</name>
    <dbReference type="NCBI Taxonomy" id="2058346"/>
    <lineage>
        <taxon>Bacteria</taxon>
        <taxon>Pseudomonadati</taxon>
        <taxon>Bacteroidota</taxon>
        <taxon>Flavobacteriia</taxon>
        <taxon>Flavobacteriales</taxon>
        <taxon>Weeksellaceae</taxon>
        <taxon>Chryseobacterium group</taxon>
        <taxon>Chryseobacterium</taxon>
    </lineage>
</organism>
<evidence type="ECO:0000313" key="2">
    <source>
        <dbReference type="EMBL" id="RCU42796.1"/>
    </source>
</evidence>
<dbReference type="Pfam" id="PF06983">
    <property type="entry name" value="3-dmu-9_3-mt"/>
    <property type="match status" value="1"/>
</dbReference>
<dbReference type="OrthoDB" id="9795306at2"/>
<proteinExistence type="predicted"/>